<dbReference type="AlphaFoldDB" id="K0INM4"/>
<dbReference type="KEGG" id="nga:Ngar_c27080"/>
<keyword evidence="2" id="KW-1185">Reference proteome</keyword>
<gene>
    <name evidence="1" type="ordered locus">Ngar_c27080</name>
</gene>
<dbReference type="STRING" id="1237085.Ngar_c27080"/>
<dbReference type="Proteomes" id="UP000008037">
    <property type="component" value="Chromosome"/>
</dbReference>
<dbReference type="EMBL" id="CP002408">
    <property type="protein sequence ID" value="AFU59629.1"/>
    <property type="molecule type" value="Genomic_DNA"/>
</dbReference>
<protein>
    <submittedName>
        <fullName evidence="1">Uncharacterized protein</fullName>
    </submittedName>
</protein>
<dbReference type="BioCyc" id="CNIT1237085:G1324-2708-MONOMER"/>
<proteinExistence type="predicted"/>
<dbReference type="InParanoid" id="K0INM4"/>
<accession>K0INM4</accession>
<reference evidence="1 2" key="1">
    <citation type="journal article" date="2012" name="Environ. Microbiol.">
        <title>The genome of the ammonia-oxidizing Candidatus Nitrososphaera gargensis: insights into metabolic versatility and environmental adaptations.</title>
        <authorList>
            <person name="Spang A."/>
            <person name="Poehlein A."/>
            <person name="Offre P."/>
            <person name="Zumbragel S."/>
            <person name="Haider S."/>
            <person name="Rychlik N."/>
            <person name="Nowka B."/>
            <person name="Schmeisser C."/>
            <person name="Lebedeva E.V."/>
            <person name="Rattei T."/>
            <person name="Bohm C."/>
            <person name="Schmid M."/>
            <person name="Galushko A."/>
            <person name="Hatzenpichler R."/>
            <person name="Weinmaier T."/>
            <person name="Daniel R."/>
            <person name="Schleper C."/>
            <person name="Spieck E."/>
            <person name="Streit W."/>
            <person name="Wagner M."/>
        </authorList>
    </citation>
    <scope>NUCLEOTIDE SEQUENCE [LARGE SCALE GENOMIC DNA]</scope>
    <source>
        <strain evidence="2">Ga9.2</strain>
    </source>
</reference>
<evidence type="ECO:0000313" key="1">
    <source>
        <dbReference type="EMBL" id="AFU59629.1"/>
    </source>
</evidence>
<evidence type="ECO:0000313" key="2">
    <source>
        <dbReference type="Proteomes" id="UP000008037"/>
    </source>
</evidence>
<organism evidence="1 2">
    <name type="scientific">Nitrososphaera gargensis (strain Ga9.2)</name>
    <dbReference type="NCBI Taxonomy" id="1237085"/>
    <lineage>
        <taxon>Archaea</taxon>
        <taxon>Nitrososphaerota</taxon>
        <taxon>Nitrososphaeria</taxon>
        <taxon>Nitrososphaerales</taxon>
        <taxon>Nitrososphaeraceae</taxon>
        <taxon>Nitrososphaera</taxon>
    </lineage>
</organism>
<sequence length="63" mass="7225">MVNQKADQRTELLCDRQQVFRNLASFFDNARSQVLACLNSYTLTFTTDIESLQAPKRAAERAE</sequence>
<name>K0INM4_NITGG</name>
<dbReference type="HOGENOM" id="CLU_2875211_0_0_2"/>